<keyword evidence="3" id="KW-1185">Reference proteome</keyword>
<evidence type="ECO:0000313" key="3">
    <source>
        <dbReference type="Proteomes" id="UP001367676"/>
    </source>
</evidence>
<sequence>MKRIRTRNEEYFRENDFQMALNSVALIHFEAIISWYILIPGMFVNGDSKNKNNNNIVHREWENYYETVHKRPDQVEGWFSCGHEWSS</sequence>
<organism evidence="2 3">
    <name type="scientific">Parthenolecanium corni</name>
    <dbReference type="NCBI Taxonomy" id="536013"/>
    <lineage>
        <taxon>Eukaryota</taxon>
        <taxon>Metazoa</taxon>
        <taxon>Ecdysozoa</taxon>
        <taxon>Arthropoda</taxon>
        <taxon>Hexapoda</taxon>
        <taxon>Insecta</taxon>
        <taxon>Pterygota</taxon>
        <taxon>Neoptera</taxon>
        <taxon>Paraneoptera</taxon>
        <taxon>Hemiptera</taxon>
        <taxon>Sternorrhyncha</taxon>
        <taxon>Coccoidea</taxon>
        <taxon>Coccidae</taxon>
        <taxon>Parthenolecanium</taxon>
    </lineage>
</organism>
<gene>
    <name evidence="2" type="ORF">V9T40_009036</name>
</gene>
<feature type="transmembrane region" description="Helical" evidence="1">
    <location>
        <begin position="20"/>
        <end position="39"/>
    </location>
</feature>
<dbReference type="EMBL" id="JBBCAQ010000010">
    <property type="protein sequence ID" value="KAK7601595.1"/>
    <property type="molecule type" value="Genomic_DNA"/>
</dbReference>
<comment type="caution">
    <text evidence="2">The sequence shown here is derived from an EMBL/GenBank/DDBJ whole genome shotgun (WGS) entry which is preliminary data.</text>
</comment>
<protein>
    <submittedName>
        <fullName evidence="2">Uncharacterized protein</fullName>
    </submittedName>
</protein>
<dbReference type="AlphaFoldDB" id="A0AAN9Y8P1"/>
<evidence type="ECO:0000313" key="2">
    <source>
        <dbReference type="EMBL" id="KAK7601595.1"/>
    </source>
</evidence>
<evidence type="ECO:0000256" key="1">
    <source>
        <dbReference type="SAM" id="Phobius"/>
    </source>
</evidence>
<keyword evidence="1" id="KW-1133">Transmembrane helix</keyword>
<dbReference type="Proteomes" id="UP001367676">
    <property type="component" value="Unassembled WGS sequence"/>
</dbReference>
<name>A0AAN9Y8P1_9HEMI</name>
<reference evidence="2 3" key="1">
    <citation type="submission" date="2024-03" db="EMBL/GenBank/DDBJ databases">
        <title>Adaptation during the transition from Ophiocordyceps entomopathogen to insect associate is accompanied by gene loss and intensified selection.</title>
        <authorList>
            <person name="Ward C.M."/>
            <person name="Onetto C.A."/>
            <person name="Borneman A.R."/>
        </authorList>
    </citation>
    <scope>NUCLEOTIDE SEQUENCE [LARGE SCALE GENOMIC DNA]</scope>
    <source>
        <strain evidence="2">AWRI1</strain>
        <tissue evidence="2">Single Adult Female</tissue>
    </source>
</reference>
<accession>A0AAN9Y8P1</accession>
<proteinExistence type="predicted"/>
<keyword evidence="1" id="KW-0472">Membrane</keyword>
<keyword evidence="1" id="KW-0812">Transmembrane</keyword>